<dbReference type="Proteomes" id="UP000092950">
    <property type="component" value="Chromosome"/>
</dbReference>
<evidence type="ECO:0000256" key="2">
    <source>
        <dbReference type="ARBA" id="ARBA00034247"/>
    </source>
</evidence>
<dbReference type="CDD" id="cd01949">
    <property type="entry name" value="GGDEF"/>
    <property type="match status" value="1"/>
</dbReference>
<dbReference type="PROSITE" id="PS50887">
    <property type="entry name" value="GGDEF"/>
    <property type="match status" value="1"/>
</dbReference>
<evidence type="ECO:0000313" key="6">
    <source>
        <dbReference type="EMBL" id="CUJ04398.1"/>
    </source>
</evidence>
<keyword evidence="3" id="KW-0812">Transmembrane</keyword>
<dbReference type="InterPro" id="IPR043128">
    <property type="entry name" value="Rev_trsase/Diguanyl_cyclase"/>
</dbReference>
<evidence type="ECO:0000313" key="7">
    <source>
        <dbReference type="Proteomes" id="UP000053096"/>
    </source>
</evidence>
<dbReference type="Gene3D" id="3.30.70.270">
    <property type="match status" value="1"/>
</dbReference>
<name>A0A0J6BU42_9BORD</name>
<gene>
    <name evidence="6" type="primary">ydaM_3</name>
    <name evidence="5" type="ORF">BBN53_09815</name>
    <name evidence="6" type="ORF">ERS370011_03471</name>
</gene>
<proteinExistence type="predicted"/>
<organism evidence="6 7">
    <name type="scientific">Bordetella pseudohinzii</name>
    <dbReference type="NCBI Taxonomy" id="1331258"/>
    <lineage>
        <taxon>Bacteria</taxon>
        <taxon>Pseudomonadati</taxon>
        <taxon>Pseudomonadota</taxon>
        <taxon>Betaproteobacteria</taxon>
        <taxon>Burkholderiales</taxon>
        <taxon>Alcaligenaceae</taxon>
        <taxon>Bordetella</taxon>
    </lineage>
</organism>
<accession>A0A0M7H507</accession>
<comment type="catalytic activity">
    <reaction evidence="2">
        <text>2 GTP = 3',3'-c-di-GMP + 2 diphosphate</text>
        <dbReference type="Rhea" id="RHEA:24898"/>
        <dbReference type="ChEBI" id="CHEBI:33019"/>
        <dbReference type="ChEBI" id="CHEBI:37565"/>
        <dbReference type="ChEBI" id="CHEBI:58805"/>
        <dbReference type="EC" id="2.7.7.65"/>
    </reaction>
</comment>
<dbReference type="EMBL" id="CYTV01000011">
    <property type="protein sequence ID" value="CUJ04398.1"/>
    <property type="molecule type" value="Genomic_DNA"/>
</dbReference>
<feature type="transmembrane region" description="Helical" evidence="3">
    <location>
        <begin position="259"/>
        <end position="278"/>
    </location>
</feature>
<evidence type="ECO:0000313" key="5">
    <source>
        <dbReference type="EMBL" id="ANY16165.1"/>
    </source>
</evidence>
<dbReference type="SUPFAM" id="SSF55073">
    <property type="entry name" value="Nucleotide cyclase"/>
    <property type="match status" value="1"/>
</dbReference>
<dbReference type="RefSeq" id="WP_043211896.1">
    <property type="nucleotide sequence ID" value="NZ_CAJGUP010000112.1"/>
</dbReference>
<dbReference type="Proteomes" id="UP000053096">
    <property type="component" value="Unassembled WGS sequence"/>
</dbReference>
<dbReference type="InterPro" id="IPR029787">
    <property type="entry name" value="Nucleotide_cyclase"/>
</dbReference>
<sequence length="493" mass="52232">MAFKPRLFGLLLALAAISVGVGFVNALHAGYLVQRAQVIQNSLTSGQHYAEKLAQAIDLYLDALHQQLAVMALPLEDSARRQAVLERLRQQADTLDALAVVDAQGRVLQYAATEAGAALLQGSGEADQVLPAQAGLPARLVIAQALASGDERLLAVMALERGSGLDRLITGQLGAAAYSVHLVSDEGMALYGAAPPAELSWARLSGGSGAVLRESPSGAAEVVGHAPVGQGRWMVVLRQPLAPRLASLSLVWRESLARATPAALFMLLLVGLLAYAIARPLTRLARAIDRGSEAGARRTRPWYFEADRLRSAALAALGKHQTEVQRLNTASMTDPLTGLANRRALQPCLEALADRRQEFALLALDVDHFKQINDRHGHPAGDAALRALAETVGGCIRPQDRFFRIGGEEFLAVVPGDIQAAGQIAERIRQAVAGQAMPAGVGSMTVSLGLARWPADAADIPAVLARADQALYAAKQGGRNRVVRWDECKPGPA</sequence>
<keyword evidence="6" id="KW-0548">Nucleotidyltransferase</keyword>
<dbReference type="EMBL" id="CP016440">
    <property type="protein sequence ID" value="ANY16165.1"/>
    <property type="molecule type" value="Genomic_DNA"/>
</dbReference>
<reference evidence="5 8" key="2">
    <citation type="submission" date="2016-07" db="EMBL/GenBank/DDBJ databases">
        <title>Complete genome sequences of Bordetella pseudohinzii.</title>
        <authorList>
            <person name="Spilker T."/>
            <person name="Darrah R."/>
            <person name="LiPuma J.J."/>
        </authorList>
    </citation>
    <scope>NUCLEOTIDE SEQUENCE [LARGE SCALE GENOMIC DNA]</scope>
    <source>
        <strain evidence="5 8">HI4681</strain>
    </source>
</reference>
<evidence type="ECO:0000256" key="3">
    <source>
        <dbReference type="SAM" id="Phobius"/>
    </source>
</evidence>
<dbReference type="FunFam" id="3.30.70.270:FF:000001">
    <property type="entry name" value="Diguanylate cyclase domain protein"/>
    <property type="match status" value="1"/>
</dbReference>
<dbReference type="Pfam" id="PF00990">
    <property type="entry name" value="GGDEF"/>
    <property type="match status" value="1"/>
</dbReference>
<dbReference type="AlphaFoldDB" id="A0A0J6BU42"/>
<keyword evidence="3" id="KW-1133">Transmembrane helix</keyword>
<feature type="domain" description="GGDEF" evidence="4">
    <location>
        <begin position="357"/>
        <end position="487"/>
    </location>
</feature>
<keyword evidence="8" id="KW-1185">Reference proteome</keyword>
<accession>A0A0J6BU42</accession>
<dbReference type="OrthoDB" id="8647791at2"/>
<evidence type="ECO:0000259" key="4">
    <source>
        <dbReference type="PROSITE" id="PS50887"/>
    </source>
</evidence>
<reference evidence="6 7" key="1">
    <citation type="submission" date="2015-09" db="EMBL/GenBank/DDBJ databases">
        <authorList>
            <person name="Jackson K.R."/>
            <person name="Lunt B.L."/>
            <person name="Fisher J.N.B."/>
            <person name="Gardner A.V."/>
            <person name="Bailey M.E."/>
            <person name="Deus L.M."/>
            <person name="Earl A.S."/>
            <person name="Gibby P.D."/>
            <person name="Hartmann K.A."/>
            <person name="Liu J.E."/>
            <person name="Manci A.M."/>
            <person name="Nielsen D.A."/>
            <person name="Solomon M.B."/>
            <person name="Breakwell D.P."/>
            <person name="Burnett S.H."/>
            <person name="Grose J.H."/>
        </authorList>
    </citation>
    <scope>NUCLEOTIDE SEQUENCE [LARGE SCALE GENOMIC DNA]</scope>
    <source>
        <strain evidence="6 7">2789STDY5608636</strain>
    </source>
</reference>
<dbReference type="PANTHER" id="PTHR45138">
    <property type="entry name" value="REGULATORY COMPONENTS OF SENSORY TRANSDUCTION SYSTEM"/>
    <property type="match status" value="1"/>
</dbReference>
<dbReference type="KEGG" id="bpdz:BBN53_09815"/>
<dbReference type="SMART" id="SM00267">
    <property type="entry name" value="GGDEF"/>
    <property type="match status" value="1"/>
</dbReference>
<evidence type="ECO:0000256" key="1">
    <source>
        <dbReference type="ARBA" id="ARBA00012528"/>
    </source>
</evidence>
<evidence type="ECO:0000313" key="8">
    <source>
        <dbReference type="Proteomes" id="UP000092950"/>
    </source>
</evidence>
<dbReference type="GO" id="GO:0052621">
    <property type="term" value="F:diguanylate cyclase activity"/>
    <property type="evidence" value="ECO:0007669"/>
    <property type="project" value="UniProtKB-EC"/>
</dbReference>
<dbReference type="InterPro" id="IPR050469">
    <property type="entry name" value="Diguanylate_Cyclase"/>
</dbReference>
<protein>
    <recommendedName>
        <fullName evidence="1">diguanylate cyclase</fullName>
        <ecNumber evidence="1">2.7.7.65</ecNumber>
    </recommendedName>
</protein>
<dbReference type="PANTHER" id="PTHR45138:SF9">
    <property type="entry name" value="DIGUANYLATE CYCLASE DGCM-RELATED"/>
    <property type="match status" value="1"/>
</dbReference>
<dbReference type="EC" id="2.7.7.65" evidence="1"/>
<keyword evidence="6" id="KW-0808">Transferase</keyword>
<dbReference type="InterPro" id="IPR000160">
    <property type="entry name" value="GGDEF_dom"/>
</dbReference>
<dbReference type="Gene3D" id="3.30.450.20">
    <property type="entry name" value="PAS domain"/>
    <property type="match status" value="1"/>
</dbReference>
<dbReference type="NCBIfam" id="TIGR00254">
    <property type="entry name" value="GGDEF"/>
    <property type="match status" value="1"/>
</dbReference>
<keyword evidence="3" id="KW-0472">Membrane</keyword>